<dbReference type="InterPro" id="IPR052531">
    <property type="entry name" value="CarD-like_regulator"/>
</dbReference>
<dbReference type="KEGG" id="str:Sterm_0325"/>
<dbReference type="PANTHER" id="PTHR38447:SF1">
    <property type="entry name" value="RNA POLYMERASE-BINDING TRANSCRIPTION FACTOR CARD"/>
    <property type="match status" value="1"/>
</dbReference>
<sequence>MYKVNDTVLYNTHGVCKIVGISEKDFGGNHTSCYALKPVYRDKSMVFIPVNSNNALSKMHRILSADQIYSLIKALPAEYPVWIQDKDQRKEYYEKVLLGEDREELIILIKTLHVYHQSLLDQGKKMHAADRYFMKEAEKKLHEEFAYVLNIKPDEVIPFITEQIKVDEKDDI</sequence>
<dbReference type="RefSeq" id="WP_012859808.1">
    <property type="nucleotide sequence ID" value="NC_013517.1"/>
</dbReference>
<gene>
    <name evidence="2" type="ordered locus">Sterm_0325</name>
</gene>
<dbReference type="eggNOG" id="COG1329">
    <property type="taxonomic scope" value="Bacteria"/>
</dbReference>
<reference evidence="2 3" key="2">
    <citation type="journal article" date="2010" name="Stand. Genomic Sci.">
        <title>Complete genome sequence of Sebaldella termitidis type strain (NCTC 11300).</title>
        <authorList>
            <person name="Harmon-Smith M."/>
            <person name="Celia L."/>
            <person name="Chertkov O."/>
            <person name="Lapidus A."/>
            <person name="Copeland A."/>
            <person name="Glavina Del Rio T."/>
            <person name="Nolan M."/>
            <person name="Lucas S."/>
            <person name="Tice H."/>
            <person name="Cheng J.F."/>
            <person name="Han C."/>
            <person name="Detter J.C."/>
            <person name="Bruce D."/>
            <person name="Goodwin L."/>
            <person name="Pitluck S."/>
            <person name="Pati A."/>
            <person name="Liolios K."/>
            <person name="Ivanova N."/>
            <person name="Mavromatis K."/>
            <person name="Mikhailova N."/>
            <person name="Chen A."/>
            <person name="Palaniappan K."/>
            <person name="Land M."/>
            <person name="Hauser L."/>
            <person name="Chang Y.J."/>
            <person name="Jeffries C.D."/>
            <person name="Brettin T."/>
            <person name="Goker M."/>
            <person name="Beck B."/>
            <person name="Bristow J."/>
            <person name="Eisen J.A."/>
            <person name="Markowitz V."/>
            <person name="Hugenholtz P."/>
            <person name="Kyrpides N.C."/>
            <person name="Klenk H.P."/>
            <person name="Chen F."/>
        </authorList>
    </citation>
    <scope>NUCLEOTIDE SEQUENCE [LARGE SCALE GENOMIC DNA]</scope>
    <source>
        <strain evidence="3">ATCC 33386 / NCTC 11300</strain>
    </source>
</reference>
<organism evidence="2 3">
    <name type="scientific">Sebaldella termitidis (strain ATCC 33386 / NCTC 11300)</name>
    <dbReference type="NCBI Taxonomy" id="526218"/>
    <lineage>
        <taxon>Bacteria</taxon>
        <taxon>Fusobacteriati</taxon>
        <taxon>Fusobacteriota</taxon>
        <taxon>Fusobacteriia</taxon>
        <taxon>Fusobacteriales</taxon>
        <taxon>Leptotrichiaceae</taxon>
        <taxon>Sebaldella</taxon>
    </lineage>
</organism>
<dbReference type="SMART" id="SM01058">
    <property type="entry name" value="CarD_TRCF"/>
    <property type="match status" value="1"/>
</dbReference>
<keyword evidence="3" id="KW-1185">Reference proteome</keyword>
<evidence type="ECO:0000313" key="2">
    <source>
        <dbReference type="EMBL" id="ACZ07209.1"/>
    </source>
</evidence>
<proteinExistence type="predicted"/>
<accession>D1ALU1</accession>
<dbReference type="InterPro" id="IPR042215">
    <property type="entry name" value="CarD-like_C"/>
</dbReference>
<protein>
    <submittedName>
        <fullName evidence="2">Transcriptional regulator, CarD family</fullName>
    </submittedName>
</protein>
<dbReference type="STRING" id="526218.Sterm_0325"/>
<dbReference type="SUPFAM" id="SSF141259">
    <property type="entry name" value="CarD-like"/>
    <property type="match status" value="1"/>
</dbReference>
<dbReference type="Pfam" id="PF02559">
    <property type="entry name" value="CarD_TRCF_RID"/>
    <property type="match status" value="1"/>
</dbReference>
<dbReference type="AlphaFoldDB" id="D1ALU1"/>
<feature type="domain" description="CarD-like/TRCF RNAP-interacting" evidence="1">
    <location>
        <begin position="1"/>
        <end position="113"/>
    </location>
</feature>
<dbReference type="PANTHER" id="PTHR38447">
    <property type="entry name" value="TRANSCRIPTION FACTOR YDEB-RELATED"/>
    <property type="match status" value="1"/>
</dbReference>
<dbReference type="InterPro" id="IPR036101">
    <property type="entry name" value="CarD-like/TRCF_RID_sf"/>
</dbReference>
<dbReference type="Gene3D" id="2.40.10.170">
    <property type="match status" value="1"/>
</dbReference>
<dbReference type="EMBL" id="CP001739">
    <property type="protein sequence ID" value="ACZ07209.1"/>
    <property type="molecule type" value="Genomic_DNA"/>
</dbReference>
<reference evidence="3" key="1">
    <citation type="submission" date="2009-09" db="EMBL/GenBank/DDBJ databases">
        <title>The complete chromosome of Sebaldella termitidis ATCC 33386.</title>
        <authorList>
            <consortium name="US DOE Joint Genome Institute (JGI-PGF)"/>
            <person name="Lucas S."/>
            <person name="Copeland A."/>
            <person name="Lapidus A."/>
            <person name="Glavina del Rio T."/>
            <person name="Dalin E."/>
            <person name="Tice H."/>
            <person name="Bruce D."/>
            <person name="Goodwin L."/>
            <person name="Pitluck S."/>
            <person name="Kyrpides N."/>
            <person name="Mavromatis K."/>
            <person name="Ivanova N."/>
            <person name="Mikhailova N."/>
            <person name="Sims D."/>
            <person name="Meincke L."/>
            <person name="Brettin T."/>
            <person name="Detter J.C."/>
            <person name="Han C."/>
            <person name="Larimer F."/>
            <person name="Land M."/>
            <person name="Hauser L."/>
            <person name="Markowitz V."/>
            <person name="Cheng J.F."/>
            <person name="Hugenholtz P."/>
            <person name="Woyke T."/>
            <person name="Wu D."/>
            <person name="Eisen J.A."/>
        </authorList>
    </citation>
    <scope>NUCLEOTIDE SEQUENCE [LARGE SCALE GENOMIC DNA]</scope>
    <source>
        <strain evidence="3">ATCC 33386 / NCTC 11300</strain>
    </source>
</reference>
<dbReference type="GO" id="GO:0009303">
    <property type="term" value="P:rRNA transcription"/>
    <property type="evidence" value="ECO:0007669"/>
    <property type="project" value="TreeGrafter"/>
</dbReference>
<dbReference type="Gene3D" id="1.20.58.1290">
    <property type="entry name" value="CarD-like, C-terminal domain"/>
    <property type="match status" value="1"/>
</dbReference>
<dbReference type="Proteomes" id="UP000000845">
    <property type="component" value="Chromosome"/>
</dbReference>
<evidence type="ECO:0000259" key="1">
    <source>
        <dbReference type="SMART" id="SM01058"/>
    </source>
</evidence>
<evidence type="ECO:0000313" key="3">
    <source>
        <dbReference type="Proteomes" id="UP000000845"/>
    </source>
</evidence>
<name>D1ALU1_SEBTE</name>
<dbReference type="HOGENOM" id="CLU_048259_2_1_0"/>
<dbReference type="InterPro" id="IPR003711">
    <property type="entry name" value="CarD-like/TRCF_RID"/>
</dbReference>